<dbReference type="STRING" id="717774.Marme_2844"/>
<dbReference type="HOGENOM" id="CLU_054649_0_0_6"/>
<reference evidence="2 3" key="1">
    <citation type="journal article" date="2012" name="Stand. Genomic Sci.">
        <title>Complete genome sequence of the melanogenic marine bacterium Marinomonas mediterranea type strain (MMB-1(T)).</title>
        <authorList>
            <person name="Lucas-Elio P."/>
            <person name="Goodwin L."/>
            <person name="Woyke T."/>
            <person name="Pitluck S."/>
            <person name="Nolan M."/>
            <person name="Kyrpides N.C."/>
            <person name="Detter J.C."/>
            <person name="Copeland A."/>
            <person name="Teshima H."/>
            <person name="Bruce D."/>
            <person name="Detter C."/>
            <person name="Tapia R."/>
            <person name="Han S."/>
            <person name="Land M.L."/>
            <person name="Ivanova N."/>
            <person name="Mikhailova N."/>
            <person name="Johnston A.W."/>
            <person name="Sanchez-Amat A."/>
        </authorList>
    </citation>
    <scope>NUCLEOTIDE SEQUENCE [LARGE SCALE GENOMIC DNA]</scope>
    <source>
        <strain evidence="3">ATCC 700492 / JCM 21426 / NBRC 103028 / MMB-1</strain>
    </source>
</reference>
<dbReference type="InterPro" id="IPR029041">
    <property type="entry name" value="FAD-linked_oxidoreductase-like"/>
</dbReference>
<accession>F2JZV5</accession>
<dbReference type="GO" id="GO:0035999">
    <property type="term" value="P:tetrahydrofolate interconversion"/>
    <property type="evidence" value="ECO:0007669"/>
    <property type="project" value="UniProtKB-UniPathway"/>
</dbReference>
<dbReference type="KEGG" id="mme:Marme_2844"/>
<dbReference type="AlphaFoldDB" id="F2JZV5"/>
<dbReference type="RefSeq" id="WP_013661970.1">
    <property type="nucleotide sequence ID" value="NC_015276.1"/>
</dbReference>
<keyword evidence="1" id="KW-0560">Oxidoreductase</keyword>
<dbReference type="GO" id="GO:0016491">
    <property type="term" value="F:oxidoreductase activity"/>
    <property type="evidence" value="ECO:0007669"/>
    <property type="project" value="UniProtKB-KW"/>
</dbReference>
<dbReference type="Gene3D" id="3.20.20.220">
    <property type="match status" value="1"/>
</dbReference>
<dbReference type="SUPFAM" id="SSF51730">
    <property type="entry name" value="FAD-linked oxidoreductase"/>
    <property type="match status" value="1"/>
</dbReference>
<evidence type="ECO:0000313" key="2">
    <source>
        <dbReference type="EMBL" id="ADZ92067.1"/>
    </source>
</evidence>
<organism evidence="2 3">
    <name type="scientific">Marinomonas mediterranea (strain ATCC 700492 / JCM 21426 / NBRC 103028 / MMB-1)</name>
    <dbReference type="NCBI Taxonomy" id="717774"/>
    <lineage>
        <taxon>Bacteria</taxon>
        <taxon>Pseudomonadati</taxon>
        <taxon>Pseudomonadota</taxon>
        <taxon>Gammaproteobacteria</taxon>
        <taxon>Oceanospirillales</taxon>
        <taxon>Oceanospirillaceae</taxon>
        <taxon>Marinomonas</taxon>
    </lineage>
</organism>
<dbReference type="eggNOG" id="COG0685">
    <property type="taxonomic scope" value="Bacteria"/>
</dbReference>
<dbReference type="OrthoDB" id="4367389at2"/>
<name>F2JZV5_MARM1</name>
<proteinExistence type="predicted"/>
<dbReference type="PATRIC" id="fig|717774.3.peg.2927"/>
<dbReference type="UniPathway" id="UPA00193"/>
<dbReference type="Proteomes" id="UP000001062">
    <property type="component" value="Chromosome"/>
</dbReference>
<dbReference type="EMBL" id="CP002583">
    <property type="protein sequence ID" value="ADZ92067.1"/>
    <property type="molecule type" value="Genomic_DNA"/>
</dbReference>
<sequence length="318" mass="35764">MTTELASKFQDPTRGVYFIGTTPPKLSTEEDKLQEISAKLLGRLSELEYDGMIVYDIQDESSRIAKPRPFPFMETHDPRAWSKRLSKLSERPVITYKSVAARSKAEFSNWLDEAWNVYGIRDLVLVGAPSSDGQISLPLPQAYEALENAPQPFNLGGVTIAERHAKKGDEHKRLLKKSESGCDFFVSQAVYNPQATIDLISQYARSCKEQDITPKRIILTFTPCGSTKTLEFMEWLGISVPDATKHRILDAKKPLEESIRICRAALEQIIETALPLGVPLGLNIESLTNRKEEIDASIRLYKLLKATLDLKLAEQQIK</sequence>
<protein>
    <submittedName>
        <fullName evidence="2">Uncharacterized protein</fullName>
    </submittedName>
</protein>
<evidence type="ECO:0000313" key="3">
    <source>
        <dbReference type="Proteomes" id="UP000001062"/>
    </source>
</evidence>
<gene>
    <name evidence="2" type="ordered locus">Marme_2844</name>
</gene>
<keyword evidence="3" id="KW-1185">Reference proteome</keyword>
<evidence type="ECO:0000256" key="1">
    <source>
        <dbReference type="ARBA" id="ARBA00023002"/>
    </source>
</evidence>